<evidence type="ECO:0000313" key="12">
    <source>
        <dbReference type="EMBL" id="GET01959.1"/>
    </source>
</evidence>
<evidence type="ECO:0000256" key="4">
    <source>
        <dbReference type="ARBA" id="ARBA00022723"/>
    </source>
</evidence>
<dbReference type="FunFam" id="3.20.20.150:FF:000001">
    <property type="entry name" value="Probable endonuclease 4"/>
    <property type="match status" value="1"/>
</dbReference>
<dbReference type="EMBL" id="BEXD01000602">
    <property type="protein sequence ID" value="GBB88807.1"/>
    <property type="molecule type" value="Genomic_DNA"/>
</dbReference>
<dbReference type="NCBIfam" id="TIGR00587">
    <property type="entry name" value="nfo"/>
    <property type="match status" value="1"/>
</dbReference>
<comment type="caution">
    <text evidence="11">The sequence shown here is derived from an EMBL/GenBank/DDBJ whole genome shotgun (WGS) entry which is preliminary data.</text>
</comment>
<dbReference type="Proteomes" id="UP000615446">
    <property type="component" value="Unassembled WGS sequence"/>
</dbReference>
<evidence type="ECO:0000256" key="5">
    <source>
        <dbReference type="ARBA" id="ARBA00022763"/>
    </source>
</evidence>
<dbReference type="Gene3D" id="3.20.20.150">
    <property type="entry name" value="Divalent-metal-dependent TIM barrel enzymes"/>
    <property type="match status" value="1"/>
</dbReference>
<dbReference type="AlphaFoldDB" id="A0A2Z6QF24"/>
<keyword evidence="13" id="KW-1185">Reference proteome</keyword>
<evidence type="ECO:0000256" key="3">
    <source>
        <dbReference type="ARBA" id="ARBA00021759"/>
    </source>
</evidence>
<evidence type="ECO:0000313" key="11">
    <source>
        <dbReference type="EMBL" id="GBB88807.1"/>
    </source>
</evidence>
<dbReference type="GO" id="GO:0005739">
    <property type="term" value="C:mitochondrion"/>
    <property type="evidence" value="ECO:0007669"/>
    <property type="project" value="TreeGrafter"/>
</dbReference>
<comment type="cofactor">
    <cofactor evidence="1">
        <name>Zn(2+)</name>
        <dbReference type="ChEBI" id="CHEBI:29105"/>
    </cofactor>
</comment>
<dbReference type="InterPro" id="IPR001719">
    <property type="entry name" value="AP_endonuc_2"/>
</dbReference>
<keyword evidence="12" id="KW-0540">Nuclease</keyword>
<accession>A0A2Z6QF24</accession>
<keyword evidence="12" id="KW-0255">Endonuclease</keyword>
<keyword evidence="6" id="KW-0378">Hydrolase</keyword>
<dbReference type="GO" id="GO:0006284">
    <property type="term" value="P:base-excision repair"/>
    <property type="evidence" value="ECO:0007669"/>
    <property type="project" value="TreeGrafter"/>
</dbReference>
<evidence type="ECO:0000256" key="9">
    <source>
        <dbReference type="SAM" id="MobiDB-lite"/>
    </source>
</evidence>
<evidence type="ECO:0000256" key="6">
    <source>
        <dbReference type="ARBA" id="ARBA00022801"/>
    </source>
</evidence>
<keyword evidence="7" id="KW-0862">Zinc</keyword>
<reference evidence="11 13" key="1">
    <citation type="submission" date="2017-11" db="EMBL/GenBank/DDBJ databases">
        <title>The genome of Rhizophagus clarus HR1 reveals common genetic basis of auxotrophy among arbuscular mycorrhizal fungi.</title>
        <authorList>
            <person name="Kobayashi Y."/>
        </authorList>
    </citation>
    <scope>NUCLEOTIDE SEQUENCE [LARGE SCALE GENOMIC DNA]</scope>
    <source>
        <strain evidence="11 13">HR1</strain>
    </source>
</reference>
<dbReference type="NCBIfam" id="NF002199">
    <property type="entry name" value="PRK01060.1-4"/>
    <property type="match status" value="1"/>
</dbReference>
<dbReference type="SMART" id="SM00518">
    <property type="entry name" value="AP2Ec"/>
    <property type="match status" value="1"/>
</dbReference>
<dbReference type="STRING" id="94130.A0A2Z6QF24"/>
<dbReference type="GO" id="GO:0003906">
    <property type="term" value="F:DNA-(apurinic or apyrimidinic site) endonuclease activity"/>
    <property type="evidence" value="ECO:0007669"/>
    <property type="project" value="TreeGrafter"/>
</dbReference>
<feature type="compositionally biased region" description="Basic and acidic residues" evidence="9">
    <location>
        <begin position="1"/>
        <end position="26"/>
    </location>
</feature>
<dbReference type="InterPro" id="IPR013022">
    <property type="entry name" value="Xyl_isomerase-like_TIM-brl"/>
</dbReference>
<feature type="domain" description="Xylose isomerase-like TIM barrel" evidence="10">
    <location>
        <begin position="131"/>
        <end position="384"/>
    </location>
</feature>
<evidence type="ECO:0000313" key="13">
    <source>
        <dbReference type="Proteomes" id="UP000247702"/>
    </source>
</evidence>
<dbReference type="PROSITE" id="PS00730">
    <property type="entry name" value="AP_NUCLEASE_F2_2"/>
    <property type="match status" value="1"/>
</dbReference>
<sequence>MLALRRSERLCEIRKVESPSKDVEKEKRKKRKEEREETCSANKKRKRKDINPNKEDKKIKEDNTKTKKAAKSEDDEIKLENKPERVEKKSRKTKLTQEMFAKRLSNITKYVGAHVSISGGVQNAITNSLFIGGNAFAIFLRNQRRWTAPPLDPKNIEAFRENCLQHNYASKFILPHGSYLINLGNPDQEKREKSYQAFLEDLRRCELLGLTLYNFHPGSTVGNCTKEQSIQHIANCINRAHKETSNVTCVIENMAGSGNIVGSRFEELADIISRIDDKNRIGVCIDTCHAFAAGYDLRTDQAYEETMKEFSRHIGFQYLRGMHLNDSETELGSLRDRHANIGKGYLGLEAFRLIMNDDRLNGIPLVLETPIGPDDELSDYHREIELLYGLIGRKSPITTNCVKAHITEKNKEKRKSKNQSKR</sequence>
<dbReference type="EMBL" id="BLAL01000303">
    <property type="protein sequence ID" value="GET01959.1"/>
    <property type="molecule type" value="Genomic_DNA"/>
</dbReference>
<feature type="region of interest" description="Disordered" evidence="9">
    <location>
        <begin position="1"/>
        <end position="93"/>
    </location>
</feature>
<dbReference type="GO" id="GO:0008081">
    <property type="term" value="F:phosphoric diester hydrolase activity"/>
    <property type="evidence" value="ECO:0007669"/>
    <property type="project" value="TreeGrafter"/>
</dbReference>
<dbReference type="GO" id="GO:0005634">
    <property type="term" value="C:nucleus"/>
    <property type="evidence" value="ECO:0007669"/>
    <property type="project" value="TreeGrafter"/>
</dbReference>
<dbReference type="PROSITE" id="PS00729">
    <property type="entry name" value="AP_NUCLEASE_F2_1"/>
    <property type="match status" value="1"/>
</dbReference>
<feature type="compositionally biased region" description="Basic and acidic residues" evidence="9">
    <location>
        <begin position="78"/>
        <end position="87"/>
    </location>
</feature>
<keyword evidence="4" id="KW-0479">Metal-binding</keyword>
<dbReference type="PROSITE" id="PS00731">
    <property type="entry name" value="AP_NUCLEASE_F2_3"/>
    <property type="match status" value="1"/>
</dbReference>
<reference evidence="12" key="2">
    <citation type="submission" date="2019-10" db="EMBL/GenBank/DDBJ databases">
        <title>Conservation and host-specific expression of non-tandemly repeated heterogenous ribosome RNA gene in arbuscular mycorrhizal fungi.</title>
        <authorList>
            <person name="Maeda T."/>
            <person name="Kobayashi Y."/>
            <person name="Nakagawa T."/>
            <person name="Ezawa T."/>
            <person name="Yamaguchi K."/>
            <person name="Bino T."/>
            <person name="Nishimoto Y."/>
            <person name="Shigenobu S."/>
            <person name="Kawaguchi M."/>
        </authorList>
    </citation>
    <scope>NUCLEOTIDE SEQUENCE</scope>
    <source>
        <strain evidence="12">HR1</strain>
    </source>
</reference>
<feature type="compositionally biased region" description="Basic and acidic residues" evidence="9">
    <location>
        <begin position="49"/>
        <end position="65"/>
    </location>
</feature>
<protein>
    <recommendedName>
        <fullName evidence="3">Apurinic-apyrimidinic endonuclease 1</fullName>
    </recommendedName>
</protein>
<evidence type="ECO:0000259" key="10">
    <source>
        <dbReference type="Pfam" id="PF01261"/>
    </source>
</evidence>
<dbReference type="GO" id="GO:0003677">
    <property type="term" value="F:DNA binding"/>
    <property type="evidence" value="ECO:0007669"/>
    <property type="project" value="InterPro"/>
</dbReference>
<dbReference type="GO" id="GO:0008270">
    <property type="term" value="F:zinc ion binding"/>
    <property type="evidence" value="ECO:0007669"/>
    <property type="project" value="InterPro"/>
</dbReference>
<organism evidence="11 13">
    <name type="scientific">Rhizophagus clarus</name>
    <dbReference type="NCBI Taxonomy" id="94130"/>
    <lineage>
        <taxon>Eukaryota</taxon>
        <taxon>Fungi</taxon>
        <taxon>Fungi incertae sedis</taxon>
        <taxon>Mucoromycota</taxon>
        <taxon>Glomeromycotina</taxon>
        <taxon>Glomeromycetes</taxon>
        <taxon>Glomerales</taxon>
        <taxon>Glomeraceae</taxon>
        <taxon>Rhizophagus</taxon>
    </lineage>
</organism>
<dbReference type="SUPFAM" id="SSF51658">
    <property type="entry name" value="Xylose isomerase-like"/>
    <property type="match status" value="1"/>
</dbReference>
<evidence type="ECO:0000256" key="2">
    <source>
        <dbReference type="ARBA" id="ARBA00005340"/>
    </source>
</evidence>
<proteinExistence type="inferred from homology"/>
<dbReference type="Proteomes" id="UP000247702">
    <property type="component" value="Unassembled WGS sequence"/>
</dbReference>
<dbReference type="HAMAP" id="MF_00152">
    <property type="entry name" value="Nfo"/>
    <property type="match status" value="1"/>
</dbReference>
<dbReference type="PROSITE" id="PS51432">
    <property type="entry name" value="AP_NUCLEASE_F2_4"/>
    <property type="match status" value="1"/>
</dbReference>
<dbReference type="InterPro" id="IPR036237">
    <property type="entry name" value="Xyl_isomerase-like_sf"/>
</dbReference>
<dbReference type="PANTHER" id="PTHR21445:SF0">
    <property type="entry name" value="APURINIC-APYRIMIDINIC ENDONUCLEASE"/>
    <property type="match status" value="1"/>
</dbReference>
<name>A0A2Z6QF24_9GLOM</name>
<comment type="similarity">
    <text evidence="2">Belongs to the AP endonuclease 2 family.</text>
</comment>
<dbReference type="PANTHER" id="PTHR21445">
    <property type="entry name" value="ENDONUCLEASE IV ENDODEOXYRIBONUCLEASE IV"/>
    <property type="match status" value="1"/>
</dbReference>
<dbReference type="Pfam" id="PF01261">
    <property type="entry name" value="AP_endonuc_2"/>
    <property type="match status" value="1"/>
</dbReference>
<evidence type="ECO:0000256" key="8">
    <source>
        <dbReference type="ARBA" id="ARBA00023204"/>
    </source>
</evidence>
<keyword evidence="5" id="KW-0227">DNA damage</keyword>
<dbReference type="InterPro" id="IPR018246">
    <property type="entry name" value="AP_endonuc_F2_Zn_BS"/>
</dbReference>
<evidence type="ECO:0000256" key="1">
    <source>
        <dbReference type="ARBA" id="ARBA00001947"/>
    </source>
</evidence>
<dbReference type="CDD" id="cd00019">
    <property type="entry name" value="AP2Ec"/>
    <property type="match status" value="1"/>
</dbReference>
<evidence type="ECO:0000256" key="7">
    <source>
        <dbReference type="ARBA" id="ARBA00022833"/>
    </source>
</evidence>
<gene>
    <name evidence="12" type="ORF">RCL2_002834100</name>
    <name evidence="11" type="ORF">RclHR1_01540030</name>
</gene>
<keyword evidence="8" id="KW-0234">DNA repair</keyword>
<dbReference type="OrthoDB" id="7663182at2759"/>